<name>A0A397PBT3_9HYPH</name>
<evidence type="ECO:0000313" key="3">
    <source>
        <dbReference type="Proteomes" id="UP000266273"/>
    </source>
</evidence>
<dbReference type="CDD" id="cd06558">
    <property type="entry name" value="crotonase-like"/>
    <property type="match status" value="1"/>
</dbReference>
<dbReference type="PANTHER" id="PTHR11941:SF54">
    <property type="entry name" value="ENOYL-COA HYDRATASE, MITOCHONDRIAL"/>
    <property type="match status" value="1"/>
</dbReference>
<dbReference type="AlphaFoldDB" id="A0A397PBT3"/>
<dbReference type="Gene3D" id="6.20.390.30">
    <property type="match status" value="1"/>
</dbReference>
<dbReference type="Pfam" id="PF00378">
    <property type="entry name" value="ECH_1"/>
    <property type="match status" value="1"/>
</dbReference>
<dbReference type="Proteomes" id="UP000266273">
    <property type="component" value="Unassembled WGS sequence"/>
</dbReference>
<keyword evidence="3" id="KW-1185">Reference proteome</keyword>
<reference evidence="2 3" key="1">
    <citation type="submission" date="2018-08" db="EMBL/GenBank/DDBJ databases">
        <title>Genomic Encyclopedia of Archaeal and Bacterial Type Strains, Phase II (KMG-II): from individual species to whole genera.</title>
        <authorList>
            <person name="Goeker M."/>
        </authorList>
    </citation>
    <scope>NUCLEOTIDE SEQUENCE [LARGE SCALE GENOMIC DNA]</scope>
    <source>
        <strain evidence="2 3">DSM 5002</strain>
    </source>
</reference>
<gene>
    <name evidence="2" type="ORF">BXY53_2810</name>
</gene>
<comment type="caution">
    <text evidence="2">The sequence shown here is derived from an EMBL/GenBank/DDBJ whole genome shotgun (WGS) entry which is preliminary data.</text>
</comment>
<dbReference type="SUPFAM" id="SSF52096">
    <property type="entry name" value="ClpP/crotonase"/>
    <property type="match status" value="1"/>
</dbReference>
<proteinExistence type="predicted"/>
<dbReference type="InterPro" id="IPR029045">
    <property type="entry name" value="ClpP/crotonase-like_dom_sf"/>
</dbReference>
<dbReference type="Gene3D" id="3.90.226.10">
    <property type="entry name" value="2-enoyl-CoA Hydratase, Chain A, domain 1"/>
    <property type="match status" value="1"/>
</dbReference>
<dbReference type="RefSeq" id="WP_119062638.1">
    <property type="nucleotide sequence ID" value="NZ_QXDF01000006.1"/>
</dbReference>
<dbReference type="PANTHER" id="PTHR11941">
    <property type="entry name" value="ENOYL-COA HYDRATASE-RELATED"/>
    <property type="match status" value="1"/>
</dbReference>
<sequence>MRLPIHLVQGEPARASSIRFDTEAFARSGGRNGQDPVPQPQMPAFEADQTEPSEAQRAAAARLASRLQALDLRELELEYDPATRAVWGFQTHRERPSYTPQMLRDIQAVQRALRTFYRESPRDAALAARFTVLASRTPGVFNLGGDLQFFVSCVEAGDEQALREYAMASIDICYRNYHACEAGMVTTALVCGDALGGGFEAAMACDVIVAEEQARFALPEISYGLFPGMGAYTFLSRRLGQARAERAILDSPVLSAQQLYDLELVNAIAPDGEGVAAMDRQLAWMAERFEAVFNVFEARRIAHPVSRTEMEEIGERWVRLALRLPEARLRKMAKLAQAQRLRMRRRGSA</sequence>
<accession>A0A397PBT3</accession>
<dbReference type="GO" id="GO:0003824">
    <property type="term" value="F:catalytic activity"/>
    <property type="evidence" value="ECO:0007669"/>
    <property type="project" value="UniProtKB-ARBA"/>
</dbReference>
<dbReference type="NCBIfam" id="NF006452">
    <property type="entry name" value="PRK08788.1"/>
    <property type="match status" value="1"/>
</dbReference>
<evidence type="ECO:0000313" key="2">
    <source>
        <dbReference type="EMBL" id="RIA45389.1"/>
    </source>
</evidence>
<organism evidence="2 3">
    <name type="scientific">Dichotomicrobium thermohalophilum</name>
    <dbReference type="NCBI Taxonomy" id="933063"/>
    <lineage>
        <taxon>Bacteria</taxon>
        <taxon>Pseudomonadati</taxon>
        <taxon>Pseudomonadota</taxon>
        <taxon>Alphaproteobacteria</taxon>
        <taxon>Hyphomicrobiales</taxon>
        <taxon>Hyphomicrobiaceae</taxon>
        <taxon>Dichotomicrobium</taxon>
    </lineage>
</organism>
<dbReference type="OrthoDB" id="9802362at2"/>
<feature type="region of interest" description="Disordered" evidence="1">
    <location>
        <begin position="26"/>
        <end position="54"/>
    </location>
</feature>
<protein>
    <submittedName>
        <fullName evidence="2">DSF synthase</fullName>
    </submittedName>
</protein>
<evidence type="ECO:0000256" key="1">
    <source>
        <dbReference type="SAM" id="MobiDB-lite"/>
    </source>
</evidence>
<dbReference type="EMBL" id="QXDF01000006">
    <property type="protein sequence ID" value="RIA45389.1"/>
    <property type="molecule type" value="Genomic_DNA"/>
</dbReference>
<dbReference type="InterPro" id="IPR001753">
    <property type="entry name" value="Enoyl-CoA_hydra/iso"/>
</dbReference>
<dbReference type="GO" id="GO:0006635">
    <property type="term" value="P:fatty acid beta-oxidation"/>
    <property type="evidence" value="ECO:0007669"/>
    <property type="project" value="TreeGrafter"/>
</dbReference>